<dbReference type="Gene3D" id="1.10.10.10">
    <property type="entry name" value="Winged helix-like DNA-binding domain superfamily/Winged helix DNA-binding domain"/>
    <property type="match status" value="1"/>
</dbReference>
<dbReference type="EMBL" id="JAYJLD010000005">
    <property type="protein sequence ID" value="MEB3100976.1"/>
    <property type="molecule type" value="Genomic_DNA"/>
</dbReference>
<organism evidence="5 6">
    <name type="scientific">Ferviditalea candida</name>
    <dbReference type="NCBI Taxonomy" id="3108399"/>
    <lineage>
        <taxon>Bacteria</taxon>
        <taxon>Bacillati</taxon>
        <taxon>Bacillota</taxon>
        <taxon>Bacilli</taxon>
        <taxon>Bacillales</taxon>
        <taxon>Paenibacillaceae</taxon>
        <taxon>Ferviditalea</taxon>
    </lineage>
</organism>
<evidence type="ECO:0000313" key="5">
    <source>
        <dbReference type="EMBL" id="MEB3100976.1"/>
    </source>
</evidence>
<dbReference type="Proteomes" id="UP001310386">
    <property type="component" value="Unassembled WGS sequence"/>
</dbReference>
<name>A0ABU5ZEP3_9BACL</name>
<dbReference type="Pfam" id="PF00392">
    <property type="entry name" value="GntR"/>
    <property type="match status" value="1"/>
</dbReference>
<keyword evidence="1" id="KW-0805">Transcription regulation</keyword>
<keyword evidence="3" id="KW-0804">Transcription</keyword>
<evidence type="ECO:0000256" key="2">
    <source>
        <dbReference type="ARBA" id="ARBA00023125"/>
    </source>
</evidence>
<feature type="domain" description="HTH gntR-type" evidence="4">
    <location>
        <begin position="10"/>
        <end position="77"/>
    </location>
</feature>
<proteinExistence type="predicted"/>
<comment type="caution">
    <text evidence="5">The sequence shown here is derived from an EMBL/GenBank/DDBJ whole genome shotgun (WGS) entry which is preliminary data.</text>
</comment>
<keyword evidence="6" id="KW-1185">Reference proteome</keyword>
<accession>A0ABU5ZEP3</accession>
<dbReference type="Gene3D" id="3.40.1410.10">
    <property type="entry name" value="Chorismate lyase-like"/>
    <property type="match status" value="1"/>
</dbReference>
<dbReference type="PROSITE" id="PS50949">
    <property type="entry name" value="HTH_GNTR"/>
    <property type="match status" value="1"/>
</dbReference>
<dbReference type="RefSeq" id="WP_371753093.1">
    <property type="nucleotide sequence ID" value="NZ_JAYJLD010000005.1"/>
</dbReference>
<dbReference type="PANTHER" id="PTHR44846:SF1">
    <property type="entry name" value="MANNOSYL-D-GLYCERATE TRANSPORT_METABOLISM SYSTEM REPRESSOR MNGR-RELATED"/>
    <property type="match status" value="1"/>
</dbReference>
<sequence>MTKLNLNSPIPLHIQLRDIIREAIYQGKFTDDRLPSERELMDLYSVSRTTVRDAVSALVREGVLEKQHGKGTFISLRPIEEWLGNIKSYNAAVEEMGMRPGSKLLQHGRVESEHVGSILETDEIYMIERLRFADDHPIAIEKQYYPLDIGMRLAEKDLDTAILYHELENSLGIILSEAEESITAALPSAEEAAALGIPETMSVLSIERITQDPQGKPVEYLHAVYRSDMYSFRIKLMRAH</sequence>
<gene>
    <name evidence="5" type="ORF">VF724_04795</name>
</gene>
<keyword evidence="2" id="KW-0238">DNA-binding</keyword>
<dbReference type="InterPro" id="IPR050679">
    <property type="entry name" value="Bact_HTH_transcr_reg"/>
</dbReference>
<dbReference type="SUPFAM" id="SSF46785">
    <property type="entry name" value="Winged helix' DNA-binding domain"/>
    <property type="match status" value="1"/>
</dbReference>
<dbReference type="InterPro" id="IPR036390">
    <property type="entry name" value="WH_DNA-bd_sf"/>
</dbReference>
<dbReference type="Pfam" id="PF07702">
    <property type="entry name" value="UTRA"/>
    <property type="match status" value="1"/>
</dbReference>
<protein>
    <submittedName>
        <fullName evidence="5">GntR family transcriptional regulator</fullName>
    </submittedName>
</protein>
<evidence type="ECO:0000256" key="3">
    <source>
        <dbReference type="ARBA" id="ARBA00023163"/>
    </source>
</evidence>
<dbReference type="InterPro" id="IPR036388">
    <property type="entry name" value="WH-like_DNA-bd_sf"/>
</dbReference>
<evidence type="ECO:0000259" key="4">
    <source>
        <dbReference type="PROSITE" id="PS50949"/>
    </source>
</evidence>
<reference evidence="5" key="1">
    <citation type="submission" date="2023-12" db="EMBL/GenBank/DDBJ databases">
        <title>Fervidustalea candida gen. nov., sp. nov., a novel member of the family Paenibacillaceae isolated from a geothermal area.</title>
        <authorList>
            <person name="Li W.-J."/>
            <person name="Jiao J.-Y."/>
            <person name="Chen Y."/>
        </authorList>
    </citation>
    <scope>NUCLEOTIDE SEQUENCE</scope>
    <source>
        <strain evidence="5">SYSU GA230002</strain>
    </source>
</reference>
<dbReference type="SMART" id="SM00345">
    <property type="entry name" value="HTH_GNTR"/>
    <property type="match status" value="1"/>
</dbReference>
<dbReference type="CDD" id="cd07377">
    <property type="entry name" value="WHTH_GntR"/>
    <property type="match status" value="1"/>
</dbReference>
<dbReference type="SMART" id="SM00866">
    <property type="entry name" value="UTRA"/>
    <property type="match status" value="1"/>
</dbReference>
<evidence type="ECO:0000313" key="6">
    <source>
        <dbReference type="Proteomes" id="UP001310386"/>
    </source>
</evidence>
<dbReference type="PANTHER" id="PTHR44846">
    <property type="entry name" value="MANNOSYL-D-GLYCERATE TRANSPORT/METABOLISM SYSTEM REPRESSOR MNGR-RELATED"/>
    <property type="match status" value="1"/>
</dbReference>
<dbReference type="PRINTS" id="PR00035">
    <property type="entry name" value="HTHGNTR"/>
</dbReference>
<dbReference type="InterPro" id="IPR011663">
    <property type="entry name" value="UTRA"/>
</dbReference>
<dbReference type="InterPro" id="IPR000524">
    <property type="entry name" value="Tscrpt_reg_HTH_GntR"/>
</dbReference>
<evidence type="ECO:0000256" key="1">
    <source>
        <dbReference type="ARBA" id="ARBA00023015"/>
    </source>
</evidence>
<dbReference type="InterPro" id="IPR028978">
    <property type="entry name" value="Chorismate_lyase_/UTRA_dom_sf"/>
</dbReference>
<dbReference type="SUPFAM" id="SSF64288">
    <property type="entry name" value="Chorismate lyase-like"/>
    <property type="match status" value="1"/>
</dbReference>